<evidence type="ECO:0000256" key="3">
    <source>
        <dbReference type="ARBA" id="ARBA00022676"/>
    </source>
</evidence>
<comment type="subcellular location">
    <subcellularLocation>
        <location evidence="1">Golgi apparatus membrane</location>
        <topology evidence="1">Single-pass type II membrane protein</topology>
    </subcellularLocation>
</comment>
<protein>
    <recommendedName>
        <fullName evidence="14">Phosphoglycan beta 1,3 galactosyltransferase</fullName>
    </recommendedName>
</protein>
<evidence type="ECO:0000256" key="1">
    <source>
        <dbReference type="ARBA" id="ARBA00004323"/>
    </source>
</evidence>
<name>A0A836HB47_9TRYP</name>
<dbReference type="GeneID" id="92363953"/>
<evidence type="ECO:0000256" key="9">
    <source>
        <dbReference type="ARBA" id="ARBA00023136"/>
    </source>
</evidence>
<evidence type="ECO:0000256" key="7">
    <source>
        <dbReference type="ARBA" id="ARBA00022989"/>
    </source>
</evidence>
<dbReference type="PANTHER" id="PTHR11214">
    <property type="entry name" value="BETA-1,3-N-ACETYLGLUCOSAMINYLTRANSFERASE"/>
    <property type="match status" value="1"/>
</dbReference>
<keyword evidence="3" id="KW-0328">Glycosyltransferase</keyword>
<organism evidence="12 13">
    <name type="scientific">Leishmania orientalis</name>
    <dbReference type="NCBI Taxonomy" id="2249476"/>
    <lineage>
        <taxon>Eukaryota</taxon>
        <taxon>Discoba</taxon>
        <taxon>Euglenozoa</taxon>
        <taxon>Kinetoplastea</taxon>
        <taxon>Metakinetoplastina</taxon>
        <taxon>Trypanosomatida</taxon>
        <taxon>Trypanosomatidae</taxon>
        <taxon>Leishmaniinae</taxon>
        <taxon>Leishmania</taxon>
    </lineage>
</organism>
<comment type="similarity">
    <text evidence="2">Belongs to the glycosyltransferase 31 family.</text>
</comment>
<dbReference type="PANTHER" id="PTHR11214:SF351">
    <property type="entry name" value="BETA-1,3-GALACTOSYLTRANSFERASE PVG3"/>
    <property type="match status" value="1"/>
</dbReference>
<reference evidence="13" key="2">
    <citation type="journal article" date="2021" name="Sci. Data">
        <title>Chromosome-scale genome sequencing, assembly and annotation of six genomes from subfamily Leishmaniinae.</title>
        <authorList>
            <person name="Almutairi H."/>
            <person name="Urbaniak M.D."/>
            <person name="Bates M.D."/>
            <person name="Jariyapan N."/>
            <person name="Kwakye-Nuako G."/>
            <person name="Thomaz Soccol V."/>
            <person name="Al-Salem W.S."/>
            <person name="Dillon R.J."/>
            <person name="Bates P.A."/>
            <person name="Gatherer D."/>
        </authorList>
    </citation>
    <scope>NUCLEOTIDE SEQUENCE [LARGE SCALE GENOMIC DNA]</scope>
</reference>
<feature type="transmembrane region" description="Helical" evidence="11">
    <location>
        <begin position="129"/>
        <end position="148"/>
    </location>
</feature>
<evidence type="ECO:0000256" key="6">
    <source>
        <dbReference type="ARBA" id="ARBA00022968"/>
    </source>
</evidence>
<keyword evidence="8" id="KW-0333">Golgi apparatus</keyword>
<evidence type="ECO:0000313" key="12">
    <source>
        <dbReference type="EMBL" id="KAG5488169.1"/>
    </source>
</evidence>
<feature type="region of interest" description="Disordered" evidence="10">
    <location>
        <begin position="86"/>
        <end position="110"/>
    </location>
</feature>
<accession>A0A836HB47</accession>
<evidence type="ECO:0008006" key="14">
    <source>
        <dbReference type="Google" id="ProtNLM"/>
    </source>
</evidence>
<keyword evidence="13" id="KW-1185">Reference proteome</keyword>
<dbReference type="InterPro" id="IPR002659">
    <property type="entry name" value="Glyco_trans_31"/>
</dbReference>
<dbReference type="AlphaFoldDB" id="A0A836HB47"/>
<feature type="region of interest" description="Disordered" evidence="10">
    <location>
        <begin position="616"/>
        <end position="650"/>
    </location>
</feature>
<dbReference type="EMBL" id="JAFHLR010000002">
    <property type="protein sequence ID" value="KAG5488169.1"/>
    <property type="molecule type" value="Genomic_DNA"/>
</dbReference>
<evidence type="ECO:0000256" key="10">
    <source>
        <dbReference type="SAM" id="MobiDB-lite"/>
    </source>
</evidence>
<evidence type="ECO:0000256" key="5">
    <source>
        <dbReference type="ARBA" id="ARBA00022692"/>
    </source>
</evidence>
<proteinExistence type="inferred from homology"/>
<evidence type="ECO:0000256" key="4">
    <source>
        <dbReference type="ARBA" id="ARBA00022679"/>
    </source>
</evidence>
<reference evidence="13" key="1">
    <citation type="journal article" date="2021" name="Microbiol. Resour. Announc.">
        <title>LGAAP: Leishmaniinae Genome Assembly and Annotation Pipeline.</title>
        <authorList>
            <person name="Almutairi H."/>
            <person name="Urbaniak M.D."/>
            <person name="Bates M.D."/>
            <person name="Jariyapan N."/>
            <person name="Kwakye-Nuako G."/>
            <person name="Thomaz-Soccol V."/>
            <person name="Al-Salem W.S."/>
            <person name="Dillon R.J."/>
            <person name="Bates P.A."/>
            <person name="Gatherer D."/>
        </authorList>
    </citation>
    <scope>NUCLEOTIDE SEQUENCE [LARGE SCALE GENOMIC DNA]</scope>
</reference>
<comment type="caution">
    <text evidence="12">The sequence shown here is derived from an EMBL/GenBank/DDBJ whole genome shotgun (WGS) entry which is preliminary data.</text>
</comment>
<dbReference type="GO" id="GO:0000139">
    <property type="term" value="C:Golgi membrane"/>
    <property type="evidence" value="ECO:0007669"/>
    <property type="project" value="UniProtKB-SubCell"/>
</dbReference>
<dbReference type="GO" id="GO:0016758">
    <property type="term" value="F:hexosyltransferase activity"/>
    <property type="evidence" value="ECO:0007669"/>
    <property type="project" value="InterPro"/>
</dbReference>
<dbReference type="KEGG" id="loi:92363953"/>
<keyword evidence="5 11" id="KW-0812">Transmembrane</keyword>
<evidence type="ECO:0000313" key="13">
    <source>
        <dbReference type="Proteomes" id="UP000674143"/>
    </source>
</evidence>
<keyword evidence="9 11" id="KW-0472">Membrane</keyword>
<evidence type="ECO:0000256" key="8">
    <source>
        <dbReference type="ARBA" id="ARBA00023034"/>
    </source>
</evidence>
<evidence type="ECO:0000256" key="11">
    <source>
        <dbReference type="SAM" id="Phobius"/>
    </source>
</evidence>
<feature type="region of interest" description="Disordered" evidence="10">
    <location>
        <begin position="382"/>
        <end position="402"/>
    </location>
</feature>
<evidence type="ECO:0000256" key="2">
    <source>
        <dbReference type="ARBA" id="ARBA00008661"/>
    </source>
</evidence>
<feature type="compositionally biased region" description="Polar residues" evidence="10">
    <location>
        <begin position="87"/>
        <end position="99"/>
    </location>
</feature>
<keyword evidence="7 11" id="KW-1133">Transmembrane helix</keyword>
<keyword evidence="4" id="KW-0808">Transferase</keyword>
<keyword evidence="6" id="KW-0735">Signal-anchor</keyword>
<dbReference type="Proteomes" id="UP000674143">
    <property type="component" value="Unassembled WGS sequence"/>
</dbReference>
<gene>
    <name evidence="12" type="ORF">LSCM4_08146</name>
</gene>
<dbReference type="RefSeq" id="XP_067066217.1">
    <property type="nucleotide sequence ID" value="XM_067210019.1"/>
</dbReference>
<sequence length="888" mass="98432">MEEEFSGGVVKRRCSVGVGAGHLPLTGIAPQDRSTPYLRHEGCAGERARMQLQFQSASSGFAMDTSSSPVFSSGHVWAPASLEQRTHASAHSETPSLWTRSPDFNGDAAGARRRLPLPRMWNRRPARKSMAMIIATCVVVLVVTFMSYRLTRRESRQRRVVDMAALTPMEELSACSRGTSVLVQHDSVVERLFSTAAPQACAGGNSSDVACEPLRLSLDMLPSWTLRLIDKSCKECIDTHTYWTAVEGVVLHKRHGVFATSSAPLGRVGPMLLAMASVTDDVDVRAELRRWEWLRHVYGEGFPIVSLCGAEAAARPRSPYLAVMGIPSTDQPARGRLRDAQRKTWLTYEEVARTENHFTGALLALYVLAAVEQDEAMVKGATAVDGSGRRDAEVPNNGDGNAAASDAAAASLDATPLPSSSAGVLCLNTSLLLPTAEEYKRASDILRAAAHVHDSGKHAPYMQRRVALRESWRATHPQTSPCSHIEAVVVNEEAELQISAFLVRALSLPVTPAFVAAAKHICCASSALWQEALAHRNVVWVDMVTDRRPTTNKRLGDTGKWGLAVEVGMSQKLILWLEYAYHAFPTVPFIIKGDDDTYVKVPQFLSDVRYVRNGVKRGRLPPPPSRYPAAAGTEGASTTKAATSGRKAPAYESRPVHKTKCFYWGSGRRMLGVRFHAGMLFMMHRRLAQIILEPPQNSTDVDLRLLAAQDFSPDVKRLYRQTGFQHEDVLIGTTLRKRYKRAEELCDDGLIWFVKEGYERFHDLHRGKLSAVSWSTVAAHRCQPADAYFLHYYFQNEYIASTVAIAREDEREELAIESAAEWVEERRNELSDSVPGWDNLPLVMWTHNVSAGPEYVVADGDNVAVYNYSYVYWKDYATYVFGGYKAKQ</sequence>